<evidence type="ECO:0000313" key="1">
    <source>
        <dbReference type="EMBL" id="KFM60903.1"/>
    </source>
</evidence>
<dbReference type="EMBL" id="KK113730">
    <property type="protein sequence ID" value="KFM60903.1"/>
    <property type="molecule type" value="Genomic_DNA"/>
</dbReference>
<dbReference type="AlphaFoldDB" id="A0A087T714"/>
<accession>A0A087T714</accession>
<reference evidence="1 2" key="1">
    <citation type="submission" date="2013-11" db="EMBL/GenBank/DDBJ databases">
        <title>Genome sequencing of Stegodyphus mimosarum.</title>
        <authorList>
            <person name="Bechsgaard J."/>
        </authorList>
    </citation>
    <scope>NUCLEOTIDE SEQUENCE [LARGE SCALE GENOMIC DNA]</scope>
</reference>
<evidence type="ECO:0000313" key="2">
    <source>
        <dbReference type="Proteomes" id="UP000054359"/>
    </source>
</evidence>
<name>A0A087T714_STEMI</name>
<dbReference type="Proteomes" id="UP000054359">
    <property type="component" value="Unassembled WGS sequence"/>
</dbReference>
<protein>
    <submittedName>
        <fullName evidence="1">Uncharacterized protein</fullName>
    </submittedName>
</protein>
<gene>
    <name evidence="1" type="ORF">X975_06485</name>
</gene>
<sequence>MKSRQQLIPPEHVLIIASKDANSTPKNIQQQLATQLSPKKLRIPIKQIRPTRSKELLIRCASKGQITKLKEFISSDKTICDSLELRAPKTLRDSIIVFGVPSEFTAEDLISAFETHLSSEKEGAIHPETPIHRAVPRPTG</sequence>
<organism evidence="1 2">
    <name type="scientific">Stegodyphus mimosarum</name>
    <name type="common">African social velvet spider</name>
    <dbReference type="NCBI Taxonomy" id="407821"/>
    <lineage>
        <taxon>Eukaryota</taxon>
        <taxon>Metazoa</taxon>
        <taxon>Ecdysozoa</taxon>
        <taxon>Arthropoda</taxon>
        <taxon>Chelicerata</taxon>
        <taxon>Arachnida</taxon>
        <taxon>Araneae</taxon>
        <taxon>Araneomorphae</taxon>
        <taxon>Entelegynae</taxon>
        <taxon>Eresoidea</taxon>
        <taxon>Eresidae</taxon>
        <taxon>Stegodyphus</taxon>
    </lineage>
</organism>
<feature type="non-terminal residue" evidence="1">
    <location>
        <position position="140"/>
    </location>
</feature>
<proteinExistence type="predicted"/>
<keyword evidence="2" id="KW-1185">Reference proteome</keyword>